<feature type="compositionally biased region" description="Basic residues" evidence="1">
    <location>
        <begin position="51"/>
        <end position="64"/>
    </location>
</feature>
<reference evidence="2" key="3">
    <citation type="submission" date="2025-08" db="UniProtKB">
        <authorList>
            <consortium name="Ensembl"/>
        </authorList>
    </citation>
    <scope>IDENTIFICATION</scope>
</reference>
<dbReference type="GO" id="GO:0030261">
    <property type="term" value="P:chromosome condensation"/>
    <property type="evidence" value="ECO:0000318"/>
    <property type="project" value="GO_Central"/>
</dbReference>
<dbReference type="HOGENOM" id="CLU_081008_0_0_1"/>
<reference evidence="3" key="1">
    <citation type="journal article" date="2002" name="Science">
        <title>The draft genome of Ciona intestinalis: insights into chordate and vertebrate origins.</title>
        <authorList>
            <person name="Dehal P."/>
            <person name="Satou Y."/>
            <person name="Campbell R.K."/>
            <person name="Chapman J."/>
            <person name="Degnan B."/>
            <person name="De Tomaso A."/>
            <person name="Davidson B."/>
            <person name="Di Gregorio A."/>
            <person name="Gelpke M."/>
            <person name="Goodstein D.M."/>
            <person name="Harafuji N."/>
            <person name="Hastings K.E."/>
            <person name="Ho I."/>
            <person name="Hotta K."/>
            <person name="Huang W."/>
            <person name="Kawashima T."/>
            <person name="Lemaire P."/>
            <person name="Martinez D."/>
            <person name="Meinertzhagen I.A."/>
            <person name="Necula S."/>
            <person name="Nonaka M."/>
            <person name="Putnam N."/>
            <person name="Rash S."/>
            <person name="Saiga H."/>
            <person name="Satake M."/>
            <person name="Terry A."/>
            <person name="Yamada L."/>
            <person name="Wang H.G."/>
            <person name="Awazu S."/>
            <person name="Azumi K."/>
            <person name="Boore J."/>
            <person name="Branno M."/>
            <person name="Chin-Bow S."/>
            <person name="DeSantis R."/>
            <person name="Doyle S."/>
            <person name="Francino P."/>
            <person name="Keys D.N."/>
            <person name="Haga S."/>
            <person name="Hayashi H."/>
            <person name="Hino K."/>
            <person name="Imai K.S."/>
            <person name="Inaba K."/>
            <person name="Kano S."/>
            <person name="Kobayashi K."/>
            <person name="Kobayashi M."/>
            <person name="Lee B.I."/>
            <person name="Makabe K.W."/>
            <person name="Manohar C."/>
            <person name="Matassi G."/>
            <person name="Medina M."/>
            <person name="Mochizuki Y."/>
            <person name="Mount S."/>
            <person name="Morishita T."/>
            <person name="Miura S."/>
            <person name="Nakayama A."/>
            <person name="Nishizaka S."/>
            <person name="Nomoto H."/>
            <person name="Ohta F."/>
            <person name="Oishi K."/>
            <person name="Rigoutsos I."/>
            <person name="Sano M."/>
            <person name="Sasaki A."/>
            <person name="Sasakura Y."/>
            <person name="Shoguchi E."/>
            <person name="Shin-i T."/>
            <person name="Spagnuolo A."/>
            <person name="Stainier D."/>
            <person name="Suzuki M.M."/>
            <person name="Tassy O."/>
            <person name="Takatori N."/>
            <person name="Tokuoka M."/>
            <person name="Yagi K."/>
            <person name="Yoshizaki F."/>
            <person name="Wada S."/>
            <person name="Zhang C."/>
            <person name="Hyatt P.D."/>
            <person name="Larimer F."/>
            <person name="Detter C."/>
            <person name="Doggett N."/>
            <person name="Glavina T."/>
            <person name="Hawkins T."/>
            <person name="Richardson P."/>
            <person name="Lucas S."/>
            <person name="Kohara Y."/>
            <person name="Levine M."/>
            <person name="Satoh N."/>
            <person name="Rokhsar D.S."/>
        </authorList>
    </citation>
    <scope>NUCLEOTIDE SEQUENCE [LARGE SCALE GENOMIC DNA]</scope>
</reference>
<feature type="compositionally biased region" description="Basic residues" evidence="1">
    <location>
        <begin position="8"/>
        <end position="43"/>
    </location>
</feature>
<reference evidence="2" key="2">
    <citation type="journal article" date="2008" name="Genome Biol.">
        <title>Improved genome assembly and evidence-based global gene model set for the chordate Ciona intestinalis: new insight into intron and operon populations.</title>
        <authorList>
            <person name="Satou Y."/>
            <person name="Mineta K."/>
            <person name="Ogasawara M."/>
            <person name="Sasakura Y."/>
            <person name="Shoguchi E."/>
            <person name="Ueno K."/>
            <person name="Yamada L."/>
            <person name="Matsumoto J."/>
            <person name="Wasserscheid J."/>
            <person name="Dewar K."/>
            <person name="Wiley G.B."/>
            <person name="Macmil S.L."/>
            <person name="Roe B.A."/>
            <person name="Zeller R.W."/>
            <person name="Hastings K.E."/>
            <person name="Lemaire P."/>
            <person name="Lindquist E."/>
            <person name="Endo T."/>
            <person name="Hotta K."/>
            <person name="Inaba K."/>
        </authorList>
    </citation>
    <scope>NUCLEOTIDE SEQUENCE [LARGE SCALE GENOMIC DNA]</scope>
    <source>
        <strain evidence="2">wild type</strain>
    </source>
</reference>
<dbReference type="Ensembl" id="ENSCINT00000004448.3">
    <property type="protein sequence ID" value="ENSCINP00000004448.3"/>
    <property type="gene ID" value="ENSCING00000002176.3"/>
</dbReference>
<sequence>MAKQVGKTTKKRNASKVKKNKKRRVISKKINTRVKKTTKKRTKTTGGNSKKSQKQKSQSKKKKQLQIAPMPRAEHRGKTKTSKQIKKSESGSDAAFEAWKKHPNAPVPSARVPTYIAMVKTAIRDLTPFDITGRDAISRYIQIRYRIKNDDLLRYVLKWLVDMGVLNMKDRNYYFVGKSLVRKKTVAHVRKSGKATLKQLMK</sequence>
<dbReference type="Proteomes" id="UP000008144">
    <property type="component" value="Chromosome 8"/>
</dbReference>
<keyword evidence="3" id="KW-1185">Reference proteome</keyword>
<accession>F6SSF8</accession>
<protein>
    <recommendedName>
        <fullName evidence="4">H15 domain-containing protein</fullName>
    </recommendedName>
</protein>
<dbReference type="InterPro" id="IPR036390">
    <property type="entry name" value="WH_DNA-bd_sf"/>
</dbReference>
<dbReference type="EMBL" id="EAAA01002651">
    <property type="status" value="NOT_ANNOTATED_CDS"/>
    <property type="molecule type" value="Genomic_DNA"/>
</dbReference>
<dbReference type="GO" id="GO:0031492">
    <property type="term" value="F:nucleosomal DNA binding"/>
    <property type="evidence" value="ECO:0000318"/>
    <property type="project" value="GO_Central"/>
</dbReference>
<evidence type="ECO:0000313" key="3">
    <source>
        <dbReference type="Proteomes" id="UP000008144"/>
    </source>
</evidence>
<dbReference type="GO" id="GO:0005634">
    <property type="term" value="C:nucleus"/>
    <property type="evidence" value="ECO:0000318"/>
    <property type="project" value="GO_Central"/>
</dbReference>
<feature type="compositionally biased region" description="Basic residues" evidence="1">
    <location>
        <begin position="75"/>
        <end position="85"/>
    </location>
</feature>
<dbReference type="AlphaFoldDB" id="F6SSF8"/>
<dbReference type="InParanoid" id="F6SSF8"/>
<organism evidence="2 3">
    <name type="scientific">Ciona intestinalis</name>
    <name type="common">Transparent sea squirt</name>
    <name type="synonym">Ascidia intestinalis</name>
    <dbReference type="NCBI Taxonomy" id="7719"/>
    <lineage>
        <taxon>Eukaryota</taxon>
        <taxon>Metazoa</taxon>
        <taxon>Chordata</taxon>
        <taxon>Tunicata</taxon>
        <taxon>Ascidiacea</taxon>
        <taxon>Phlebobranchia</taxon>
        <taxon>Cionidae</taxon>
        <taxon>Ciona</taxon>
    </lineage>
</organism>
<evidence type="ECO:0000256" key="1">
    <source>
        <dbReference type="SAM" id="MobiDB-lite"/>
    </source>
</evidence>
<dbReference type="GeneTree" id="ENSGT00390000017705"/>
<dbReference type="GO" id="GO:0003690">
    <property type="term" value="F:double-stranded DNA binding"/>
    <property type="evidence" value="ECO:0000318"/>
    <property type="project" value="GO_Central"/>
</dbReference>
<feature type="region of interest" description="Disordered" evidence="1">
    <location>
        <begin position="1"/>
        <end position="97"/>
    </location>
</feature>
<dbReference type="OMA" id="LQIAPMP"/>
<reference evidence="2" key="4">
    <citation type="submission" date="2025-09" db="UniProtKB">
        <authorList>
            <consortium name="Ensembl"/>
        </authorList>
    </citation>
    <scope>IDENTIFICATION</scope>
</reference>
<evidence type="ECO:0000313" key="2">
    <source>
        <dbReference type="Ensembl" id="ENSCINP00000004448.3"/>
    </source>
</evidence>
<dbReference type="SUPFAM" id="SSF46785">
    <property type="entry name" value="Winged helix' DNA-binding domain"/>
    <property type="match status" value="1"/>
</dbReference>
<proteinExistence type="predicted"/>
<evidence type="ECO:0008006" key="4">
    <source>
        <dbReference type="Google" id="ProtNLM"/>
    </source>
</evidence>
<dbReference type="GO" id="GO:0045910">
    <property type="term" value="P:negative regulation of DNA recombination"/>
    <property type="evidence" value="ECO:0000318"/>
    <property type="project" value="GO_Central"/>
</dbReference>
<name>F6SSF8_CIOIN</name>